<keyword evidence="1" id="KW-1133">Transmembrane helix</keyword>
<feature type="transmembrane region" description="Helical" evidence="1">
    <location>
        <begin position="38"/>
        <end position="59"/>
    </location>
</feature>
<keyword evidence="1" id="KW-0812">Transmembrane</keyword>
<protein>
    <submittedName>
        <fullName evidence="2">Uncharacterized protein</fullName>
    </submittedName>
</protein>
<dbReference type="EMBL" id="BKCJ011497515">
    <property type="protein sequence ID" value="GFD38219.1"/>
    <property type="molecule type" value="Genomic_DNA"/>
</dbReference>
<reference evidence="2" key="1">
    <citation type="journal article" date="2019" name="Sci. Rep.">
        <title>Draft genome of Tanacetum cinerariifolium, the natural source of mosquito coil.</title>
        <authorList>
            <person name="Yamashiro T."/>
            <person name="Shiraishi A."/>
            <person name="Satake H."/>
            <person name="Nakayama K."/>
        </authorList>
    </citation>
    <scope>NUCLEOTIDE SEQUENCE</scope>
</reference>
<evidence type="ECO:0000256" key="1">
    <source>
        <dbReference type="SAM" id="Phobius"/>
    </source>
</evidence>
<evidence type="ECO:0000313" key="2">
    <source>
        <dbReference type="EMBL" id="GFD38219.1"/>
    </source>
</evidence>
<accession>A0A699VV17</accession>
<gene>
    <name evidence="2" type="ORF">Tci_910188</name>
</gene>
<keyword evidence="1" id="KW-0472">Membrane</keyword>
<feature type="non-terminal residue" evidence="2">
    <location>
        <position position="1"/>
    </location>
</feature>
<comment type="caution">
    <text evidence="2">The sequence shown here is derived from an EMBL/GenBank/DDBJ whole genome shotgun (WGS) entry which is preliminary data.</text>
</comment>
<feature type="transmembrane region" description="Helical" evidence="1">
    <location>
        <begin position="6"/>
        <end position="26"/>
    </location>
</feature>
<proteinExistence type="predicted"/>
<dbReference type="AlphaFoldDB" id="A0A699VV17"/>
<sequence length="63" mass="6308">ATCKAVVVPGVAGIRVVMTAVVVKAFSASGFVPPTLRCCSRCSGVLPAVVLLLLLLLLVPSGS</sequence>
<organism evidence="2">
    <name type="scientific">Tanacetum cinerariifolium</name>
    <name type="common">Dalmatian daisy</name>
    <name type="synonym">Chrysanthemum cinerariifolium</name>
    <dbReference type="NCBI Taxonomy" id="118510"/>
    <lineage>
        <taxon>Eukaryota</taxon>
        <taxon>Viridiplantae</taxon>
        <taxon>Streptophyta</taxon>
        <taxon>Embryophyta</taxon>
        <taxon>Tracheophyta</taxon>
        <taxon>Spermatophyta</taxon>
        <taxon>Magnoliopsida</taxon>
        <taxon>eudicotyledons</taxon>
        <taxon>Gunneridae</taxon>
        <taxon>Pentapetalae</taxon>
        <taxon>asterids</taxon>
        <taxon>campanulids</taxon>
        <taxon>Asterales</taxon>
        <taxon>Asteraceae</taxon>
        <taxon>Asteroideae</taxon>
        <taxon>Anthemideae</taxon>
        <taxon>Anthemidinae</taxon>
        <taxon>Tanacetum</taxon>
    </lineage>
</organism>
<name>A0A699VV17_TANCI</name>